<dbReference type="GO" id="GO:0004806">
    <property type="term" value="F:triacylglycerol lipase activity"/>
    <property type="evidence" value="ECO:0007669"/>
    <property type="project" value="InterPro"/>
</dbReference>
<evidence type="ECO:0000256" key="4">
    <source>
        <dbReference type="ARBA" id="ARBA00023157"/>
    </source>
</evidence>
<evidence type="ECO:0000256" key="3">
    <source>
        <dbReference type="ARBA" id="ARBA00022525"/>
    </source>
</evidence>
<evidence type="ECO:0000256" key="2">
    <source>
        <dbReference type="ARBA" id="ARBA00010701"/>
    </source>
</evidence>
<dbReference type="Pfam" id="PF00151">
    <property type="entry name" value="Lipase"/>
    <property type="match status" value="1"/>
</dbReference>
<dbReference type="PANTHER" id="PTHR11610:SF173">
    <property type="entry name" value="LIPASE DOMAIN-CONTAINING PROTEIN-RELATED"/>
    <property type="match status" value="1"/>
</dbReference>
<dbReference type="GO" id="GO:0005615">
    <property type="term" value="C:extracellular space"/>
    <property type="evidence" value="ECO:0007669"/>
    <property type="project" value="TreeGrafter"/>
</dbReference>
<dbReference type="CDD" id="cd00707">
    <property type="entry name" value="Pancreat_lipase_like"/>
    <property type="match status" value="1"/>
</dbReference>
<comment type="similarity">
    <text evidence="2 5">Belongs to the AB hydrolase superfamily. Lipase family.</text>
</comment>
<reference evidence="7" key="1">
    <citation type="submission" date="2024-03" db="EMBL/GenBank/DDBJ databases">
        <authorList>
            <person name="Jin J.A."/>
            <person name="King G.A."/>
            <person name="Walker A."/>
        </authorList>
    </citation>
    <scope>NUCLEOTIDE SEQUENCE</scope>
</reference>
<sequence length="451" mass="50031">MISFSGSNFLFGKILLFGIISLVNIHYSSETKELLRLAKCLVPKGIDHITRALLLQQCISKKYGENTENRCFKELGCFPMNKPWTTLLRPFPTPFPPEDVDTKITLYTRKVSGGFDIQLWPNISLEGSDYNKDRVRTVFITHGFSNNGTTKWLLDLKDVYLKAGDINVFIVDWADGANVLNYLQAASNIRIVGAELVRFGKYLVNNGLKLSKVHLIGHSLGAHIMGYMGKGFKESNRIGRITALDPAQPGFETAKPEVKLNKEDAIFVDAIHSDAKPFIPLIGFGMMQPIAHVDFYMNGGAKQPGCLSISLPSIKSLLDLLKFPVEVLYEWVGCSHGRATEYFIWALKLRNCTMWGRKMSTVENLLKITSIGTLSVFDPLIKAIGDCDETNCSPVGFNTFKLKARGAFAVSTSADEPYCNTPKKANGKLSGLLGGIFGILTDTLQQLKPFR</sequence>
<evidence type="ECO:0000259" key="6">
    <source>
        <dbReference type="Pfam" id="PF00151"/>
    </source>
</evidence>
<dbReference type="GO" id="GO:0016042">
    <property type="term" value="P:lipid catabolic process"/>
    <property type="evidence" value="ECO:0007669"/>
    <property type="project" value="TreeGrafter"/>
</dbReference>
<feature type="domain" description="Lipase" evidence="6">
    <location>
        <begin position="70"/>
        <end position="348"/>
    </location>
</feature>
<keyword evidence="4" id="KW-1015">Disulfide bond</keyword>
<accession>A0AB38ZED3</accession>
<dbReference type="InterPro" id="IPR002331">
    <property type="entry name" value="Lipase_panc"/>
</dbReference>
<dbReference type="PANTHER" id="PTHR11610">
    <property type="entry name" value="LIPASE"/>
    <property type="match status" value="1"/>
</dbReference>
<dbReference type="InterPro" id="IPR000734">
    <property type="entry name" value="TAG_lipase"/>
</dbReference>
<dbReference type="InterPro" id="IPR033906">
    <property type="entry name" value="Lipase_N"/>
</dbReference>
<dbReference type="Gene3D" id="3.40.50.1820">
    <property type="entry name" value="alpha/beta hydrolase"/>
    <property type="match status" value="1"/>
</dbReference>
<dbReference type="PRINTS" id="PR00823">
    <property type="entry name" value="PANCLIPASE"/>
</dbReference>
<dbReference type="InterPro" id="IPR029058">
    <property type="entry name" value="AB_hydrolase_fold"/>
</dbReference>
<keyword evidence="3" id="KW-0964">Secreted</keyword>
<organism evidence="7">
    <name type="scientific">Ectomocoris sp</name>
    <dbReference type="NCBI Taxonomy" id="3104572"/>
    <lineage>
        <taxon>Eukaryota</taxon>
        <taxon>Metazoa</taxon>
        <taxon>Ecdysozoa</taxon>
        <taxon>Arthropoda</taxon>
        <taxon>Hexapoda</taxon>
        <taxon>Insecta</taxon>
        <taxon>Pterygota</taxon>
        <taxon>Neoptera</taxon>
        <taxon>Paraneoptera</taxon>
        <taxon>Hemiptera</taxon>
        <taxon>Heteroptera</taxon>
        <taxon>Panheteroptera</taxon>
        <taxon>Cimicomorpha</taxon>
        <taxon>Reduviidae</taxon>
        <taxon>Peiratinae</taxon>
        <taxon>Ectomocoris</taxon>
    </lineage>
</organism>
<dbReference type="InterPro" id="IPR013818">
    <property type="entry name" value="Lipase"/>
</dbReference>
<comment type="subcellular location">
    <subcellularLocation>
        <location evidence="1">Secreted</location>
    </subcellularLocation>
</comment>
<dbReference type="EMBL" id="PP510849">
    <property type="protein sequence ID" value="WXH71774.1"/>
    <property type="molecule type" value="mRNA"/>
</dbReference>
<dbReference type="SUPFAM" id="SSF53474">
    <property type="entry name" value="alpha/beta-Hydrolases"/>
    <property type="match status" value="1"/>
</dbReference>
<protein>
    <submittedName>
        <fullName evidence="7">Venom lipase 2</fullName>
    </submittedName>
</protein>
<evidence type="ECO:0000256" key="5">
    <source>
        <dbReference type="RuleBase" id="RU004262"/>
    </source>
</evidence>
<dbReference type="AlphaFoldDB" id="A0AB38ZED3"/>
<proteinExistence type="evidence at transcript level"/>
<evidence type="ECO:0000313" key="7">
    <source>
        <dbReference type="EMBL" id="WXH71774.1"/>
    </source>
</evidence>
<name>A0AB38ZED3_9HEMI</name>
<evidence type="ECO:0000256" key="1">
    <source>
        <dbReference type="ARBA" id="ARBA00004613"/>
    </source>
</evidence>